<keyword evidence="3" id="KW-0326">Glycosidase</keyword>
<name>A0A0M3IU08_ASCLU</name>
<organism evidence="5 6">
    <name type="scientific">Ascaris lumbricoides</name>
    <name type="common">Giant roundworm</name>
    <dbReference type="NCBI Taxonomy" id="6252"/>
    <lineage>
        <taxon>Eukaryota</taxon>
        <taxon>Metazoa</taxon>
        <taxon>Ecdysozoa</taxon>
        <taxon>Nematoda</taxon>
        <taxon>Chromadorea</taxon>
        <taxon>Rhabditida</taxon>
        <taxon>Spirurina</taxon>
        <taxon>Ascaridomorpha</taxon>
        <taxon>Ascaridoidea</taxon>
        <taxon>Ascarididae</taxon>
        <taxon>Ascaris</taxon>
    </lineage>
</organism>
<dbReference type="WBParaSite" id="ALUE_0002223601-mRNA-1">
    <property type="protein sequence ID" value="ALUE_0002223601-mRNA-1"/>
    <property type="gene ID" value="ALUE_0002223601"/>
</dbReference>
<evidence type="ECO:0000256" key="1">
    <source>
        <dbReference type="ARBA" id="ARBA00007806"/>
    </source>
</evidence>
<evidence type="ECO:0000313" key="5">
    <source>
        <dbReference type="Proteomes" id="UP000036681"/>
    </source>
</evidence>
<proteinExistence type="inferred from homology"/>
<dbReference type="Pfam" id="PF01055">
    <property type="entry name" value="Glyco_hydro_31_2nd"/>
    <property type="match status" value="1"/>
</dbReference>
<dbReference type="SUPFAM" id="SSF51445">
    <property type="entry name" value="(Trans)glycosidases"/>
    <property type="match status" value="1"/>
</dbReference>
<dbReference type="InterPro" id="IPR000322">
    <property type="entry name" value="Glyco_hydro_31_TIM"/>
</dbReference>
<accession>A0A0M3IU08</accession>
<protein>
    <submittedName>
        <fullName evidence="6">Gal_mutarotas_2 domain-containing protein</fullName>
    </submittedName>
</protein>
<feature type="domain" description="Glycoside hydrolase family 31 TIM barrel" evidence="4">
    <location>
        <begin position="146"/>
        <end position="336"/>
    </location>
</feature>
<reference evidence="6" key="1">
    <citation type="submission" date="2017-02" db="UniProtKB">
        <authorList>
            <consortium name="WormBaseParasite"/>
        </authorList>
    </citation>
    <scope>IDENTIFICATION</scope>
</reference>
<dbReference type="CDD" id="cd14752">
    <property type="entry name" value="GH31_N"/>
    <property type="match status" value="1"/>
</dbReference>
<evidence type="ECO:0000256" key="3">
    <source>
        <dbReference type="RuleBase" id="RU361185"/>
    </source>
</evidence>
<evidence type="ECO:0000259" key="4">
    <source>
        <dbReference type="Pfam" id="PF01055"/>
    </source>
</evidence>
<dbReference type="PANTHER" id="PTHR22762:SF133">
    <property type="entry name" value="P-TYPE DOMAIN-CONTAINING PROTEIN"/>
    <property type="match status" value="1"/>
</dbReference>
<dbReference type="InterPro" id="IPR030458">
    <property type="entry name" value="Glyco_hydro_31_AS"/>
</dbReference>
<dbReference type="PROSITE" id="PS00129">
    <property type="entry name" value="GLYCOSYL_HYDROL_F31_1"/>
    <property type="match status" value="1"/>
</dbReference>
<sequence length="386" mass="44074">MLARDETPPILMEASDFGRKNLYGVYPFYMALELDGKAHGVLFLNSNPQEITTGPAPHIIYRTIGGILDIYFFPGPRPEDVIRQYLAFVGTPAVPPYWALGFQEITTGPAPHIIYRTIGGILDIYFFPGPRPEDVIRQYLAFVGTPAVPPYWALGFQIDYFASKLTELNDTVDIIRHANIPLDVVYADIDYMDKYQDFTLGKEWQQLSTYVNQLHAQDIHTVLAVDASIPVTGEAFKRALDAQASFFEWERIDQAPKSIQSLYNSTNNTKIMLGVSWPDAHVAFPDFGAEETINWWIDEITTFYKIVPFDGIWIDMNEPASFGTDEIDPWYFKTPKHSKIASLMCPLNGTDANYDVPPYETFSVFLYRNDTMQYYFQSDHRGEMIK</sequence>
<dbReference type="GO" id="GO:0004558">
    <property type="term" value="F:alpha-1,4-glucosidase activity"/>
    <property type="evidence" value="ECO:0007669"/>
    <property type="project" value="TreeGrafter"/>
</dbReference>
<keyword evidence="5" id="KW-1185">Reference proteome</keyword>
<evidence type="ECO:0000313" key="6">
    <source>
        <dbReference type="WBParaSite" id="ALUE_0002223601-mRNA-1"/>
    </source>
</evidence>
<dbReference type="AlphaFoldDB" id="A0A0M3IU08"/>
<dbReference type="InterPro" id="IPR017853">
    <property type="entry name" value="GH"/>
</dbReference>
<keyword evidence="2" id="KW-0325">Glycoprotein</keyword>
<dbReference type="Proteomes" id="UP000036681">
    <property type="component" value="Unplaced"/>
</dbReference>
<dbReference type="InterPro" id="IPR011013">
    <property type="entry name" value="Gal_mutarotase_sf_dom"/>
</dbReference>
<dbReference type="GO" id="GO:0030246">
    <property type="term" value="F:carbohydrate binding"/>
    <property type="evidence" value="ECO:0007669"/>
    <property type="project" value="InterPro"/>
</dbReference>
<dbReference type="Gene3D" id="2.60.40.1760">
    <property type="entry name" value="glycosyl hydrolase (family 31)"/>
    <property type="match status" value="2"/>
</dbReference>
<dbReference type="SUPFAM" id="SSF74650">
    <property type="entry name" value="Galactose mutarotase-like"/>
    <property type="match status" value="1"/>
</dbReference>
<dbReference type="GO" id="GO:0005975">
    <property type="term" value="P:carbohydrate metabolic process"/>
    <property type="evidence" value="ECO:0007669"/>
    <property type="project" value="InterPro"/>
</dbReference>
<keyword evidence="3" id="KW-0378">Hydrolase</keyword>
<comment type="similarity">
    <text evidence="1 3">Belongs to the glycosyl hydrolase 31 family.</text>
</comment>
<dbReference type="PANTHER" id="PTHR22762">
    <property type="entry name" value="ALPHA-GLUCOSIDASE"/>
    <property type="match status" value="1"/>
</dbReference>
<dbReference type="Gene3D" id="3.20.20.80">
    <property type="entry name" value="Glycosidases"/>
    <property type="match status" value="1"/>
</dbReference>
<evidence type="ECO:0000256" key="2">
    <source>
        <dbReference type="ARBA" id="ARBA00023180"/>
    </source>
</evidence>